<feature type="region of interest" description="Disordered" evidence="1">
    <location>
        <begin position="881"/>
        <end position="900"/>
    </location>
</feature>
<evidence type="ECO:0000256" key="1">
    <source>
        <dbReference type="SAM" id="MobiDB-lite"/>
    </source>
</evidence>
<reference evidence="2" key="2">
    <citation type="submission" date="2023-06" db="EMBL/GenBank/DDBJ databases">
        <authorList>
            <consortium name="Lawrence Berkeley National Laboratory"/>
            <person name="Haridas S."/>
            <person name="Hensen N."/>
            <person name="Bonometti L."/>
            <person name="Westerberg I."/>
            <person name="Brannstrom I.O."/>
            <person name="Guillou S."/>
            <person name="Cros-Aarteil S."/>
            <person name="Calhoun S."/>
            <person name="Kuo A."/>
            <person name="Mondo S."/>
            <person name="Pangilinan J."/>
            <person name="Riley R."/>
            <person name="Labutti K."/>
            <person name="Andreopoulos B."/>
            <person name="Lipzen A."/>
            <person name="Chen C."/>
            <person name="Yanf M."/>
            <person name="Daum C."/>
            <person name="Ng V."/>
            <person name="Clum A."/>
            <person name="Steindorff A."/>
            <person name="Ohm R."/>
            <person name="Martin F."/>
            <person name="Silar P."/>
            <person name="Natvig D."/>
            <person name="Lalanne C."/>
            <person name="Gautier V."/>
            <person name="Ament-Velasquez S.L."/>
            <person name="Kruys A."/>
            <person name="Hutchinson M.I."/>
            <person name="Powell A.J."/>
            <person name="Barry K."/>
            <person name="Miller A.N."/>
            <person name="Grigoriev I.V."/>
            <person name="Debuchy R."/>
            <person name="Gladieux P."/>
            <person name="Thoren M.H."/>
            <person name="Johannesson H."/>
        </authorList>
    </citation>
    <scope>NUCLEOTIDE SEQUENCE</scope>
    <source>
        <strain evidence="2">CBS 168.71</strain>
    </source>
</reference>
<feature type="region of interest" description="Disordered" evidence="1">
    <location>
        <begin position="1"/>
        <end position="24"/>
    </location>
</feature>
<feature type="region of interest" description="Disordered" evidence="1">
    <location>
        <begin position="479"/>
        <end position="500"/>
    </location>
</feature>
<dbReference type="EMBL" id="JAUEPN010000004">
    <property type="protein sequence ID" value="KAK3295744.1"/>
    <property type="molecule type" value="Genomic_DNA"/>
</dbReference>
<keyword evidence="3" id="KW-1185">Reference proteome</keyword>
<dbReference type="AlphaFoldDB" id="A0AAE0LT00"/>
<dbReference type="Proteomes" id="UP001278766">
    <property type="component" value="Unassembled WGS sequence"/>
</dbReference>
<reference evidence="2" key="1">
    <citation type="journal article" date="2023" name="Mol. Phylogenet. Evol.">
        <title>Genome-scale phylogeny and comparative genomics of the fungal order Sordariales.</title>
        <authorList>
            <person name="Hensen N."/>
            <person name="Bonometti L."/>
            <person name="Westerberg I."/>
            <person name="Brannstrom I.O."/>
            <person name="Guillou S."/>
            <person name="Cros-Aarteil S."/>
            <person name="Calhoun S."/>
            <person name="Haridas S."/>
            <person name="Kuo A."/>
            <person name="Mondo S."/>
            <person name="Pangilinan J."/>
            <person name="Riley R."/>
            <person name="LaButti K."/>
            <person name="Andreopoulos B."/>
            <person name="Lipzen A."/>
            <person name="Chen C."/>
            <person name="Yan M."/>
            <person name="Daum C."/>
            <person name="Ng V."/>
            <person name="Clum A."/>
            <person name="Steindorff A."/>
            <person name="Ohm R.A."/>
            <person name="Martin F."/>
            <person name="Silar P."/>
            <person name="Natvig D.O."/>
            <person name="Lalanne C."/>
            <person name="Gautier V."/>
            <person name="Ament-Velasquez S.L."/>
            <person name="Kruys A."/>
            <person name="Hutchinson M.I."/>
            <person name="Powell A.J."/>
            <person name="Barry K."/>
            <person name="Miller A.N."/>
            <person name="Grigoriev I.V."/>
            <person name="Debuchy R."/>
            <person name="Gladieux P."/>
            <person name="Hiltunen Thoren M."/>
            <person name="Johannesson H."/>
        </authorList>
    </citation>
    <scope>NUCLEOTIDE SEQUENCE</scope>
    <source>
        <strain evidence="2">CBS 168.71</strain>
    </source>
</reference>
<accession>A0AAE0LT00</accession>
<name>A0AAE0LT00_9PEZI</name>
<feature type="compositionally biased region" description="Polar residues" evidence="1">
    <location>
        <begin position="160"/>
        <end position="181"/>
    </location>
</feature>
<organism evidence="2 3">
    <name type="scientific">Chaetomium fimeti</name>
    <dbReference type="NCBI Taxonomy" id="1854472"/>
    <lineage>
        <taxon>Eukaryota</taxon>
        <taxon>Fungi</taxon>
        <taxon>Dikarya</taxon>
        <taxon>Ascomycota</taxon>
        <taxon>Pezizomycotina</taxon>
        <taxon>Sordariomycetes</taxon>
        <taxon>Sordariomycetidae</taxon>
        <taxon>Sordariales</taxon>
        <taxon>Chaetomiaceae</taxon>
        <taxon>Chaetomium</taxon>
    </lineage>
</organism>
<gene>
    <name evidence="2" type="ORF">B0H64DRAFT_153216</name>
</gene>
<proteinExistence type="predicted"/>
<evidence type="ECO:0000313" key="3">
    <source>
        <dbReference type="Proteomes" id="UP001278766"/>
    </source>
</evidence>
<sequence>MEPQTTESPPPREPPNNIRSDDTILPPEQISFSVPVLRFPRPQGSQLLANWVSSSAPDIRQPLRQPLSMSDNGSLADSAYEIINGADNEIIHETDSEIINGTDNESQDDRMTESTCSLSASRPDDVHSLDGSSVDPYNTDSDDESDHPSRASSIRYADQALQNPSTQFTTSSLEHGSSTEGSGVVVRSIHFQESDVSDTVLEENISAKHAIRELSEEDSSAIAENLALQNPPRRWVVSIRQTMSQSYLSTKEPLRVLYVGPPEAQRAIVLKICSAIWESPQPNNQDYLSRHREGVYNIVPISSFGPSPELDLMEASQYQIKVEHCTSAEELVGPESSSLGEVGYSITIEQEKDYRSFVSPTGPAVIPEWDLPHIAVFYCSTYDDAESSGTRHAAWSFMERHGVPSIFIADQQDFGNSDWGKYINEHSAHLCLESRDPERPTAPHRFPIDYASFADIDARQMNRNLAYLTGLSETEDNLGLGNTKTKAGVPRPETMKSAKGRRLAAREEFWRRIRSILPAVLLLMGPFFALSMIDWLWPAGLYQTQPSSFTGVCVSSPVSPGFTTGRSSSVATSTKTVVINITSTKTVQATQTQPSTSTFASALSLAGFLSDKPSAVPADIEAKDKKPNNSNKTACSVRVHSLTEILVGVPSRNKAVWLAAGSIDITVRRNDHLIKTKISCVDEGVIVELDQKDAYGLVNITVVTTRRPRINETFQIDFGKSAIAELAETIEAGLHLLQGAIKNVAWTDDASQIFDNACRVSRELPGEVSSAFEHASEAVQNRADRFKQAVGDARKHLTHRIGSNDLIRKELDLSILQAQIASRLWWLRMQGKTEEYNQYKRNASRLLDAKHLELQAAKTKHTPNQSRSFYGFRSRLYSPWKKDSGRQNEDVQDSTPQDRSWETTWRKIMQGI</sequence>
<dbReference type="GeneID" id="87835425"/>
<feature type="region of interest" description="Disordered" evidence="1">
    <location>
        <begin position="54"/>
        <end position="73"/>
    </location>
</feature>
<protein>
    <submittedName>
        <fullName evidence="2">Uncharacterized protein</fullName>
    </submittedName>
</protein>
<comment type="caution">
    <text evidence="2">The sequence shown here is derived from an EMBL/GenBank/DDBJ whole genome shotgun (WGS) entry which is preliminary data.</text>
</comment>
<evidence type="ECO:0000313" key="2">
    <source>
        <dbReference type="EMBL" id="KAK3295744.1"/>
    </source>
</evidence>
<feature type="region of interest" description="Disordered" evidence="1">
    <location>
        <begin position="100"/>
        <end position="181"/>
    </location>
</feature>
<dbReference type="RefSeq" id="XP_062659258.1">
    <property type="nucleotide sequence ID" value="XM_062798477.1"/>
</dbReference>